<name>A9P963_POPTR</name>
<organism evidence="1">
    <name type="scientific">Populus trichocarpa</name>
    <name type="common">Western balsam poplar</name>
    <name type="synonym">Populus balsamifera subsp. trichocarpa</name>
    <dbReference type="NCBI Taxonomy" id="3694"/>
    <lineage>
        <taxon>Eukaryota</taxon>
        <taxon>Viridiplantae</taxon>
        <taxon>Streptophyta</taxon>
        <taxon>Embryophyta</taxon>
        <taxon>Tracheophyta</taxon>
        <taxon>Spermatophyta</taxon>
        <taxon>Magnoliopsida</taxon>
        <taxon>eudicotyledons</taxon>
        <taxon>Gunneridae</taxon>
        <taxon>Pentapetalae</taxon>
        <taxon>rosids</taxon>
        <taxon>fabids</taxon>
        <taxon>Malpighiales</taxon>
        <taxon>Salicaceae</taxon>
        <taxon>Saliceae</taxon>
        <taxon>Populus</taxon>
    </lineage>
</organism>
<dbReference type="EMBL" id="EF144697">
    <property type="protein sequence ID" value="ABK92916.1"/>
    <property type="molecule type" value="mRNA"/>
</dbReference>
<dbReference type="AlphaFoldDB" id="A9P963"/>
<reference evidence="1" key="1">
    <citation type="journal article" date="2008" name="BMC Genomics">
        <title>Analysis of 4,664 high-quality sequence-finished poplar full-length cDNA clones and their utility for the discovery of genes responding to insect feeding.</title>
        <authorList>
            <person name="Ralph S.G."/>
            <person name="Chun H.J."/>
            <person name="Cooper D."/>
            <person name="Kirkpatrick R."/>
            <person name="Kolosova N."/>
            <person name="Gunter L."/>
            <person name="Tuskan G.A."/>
            <person name="Douglas C.J."/>
            <person name="Holt R.A."/>
            <person name="Jones S.J."/>
            <person name="Marra M.A."/>
            <person name="Bohlmann J."/>
        </authorList>
    </citation>
    <scope>NUCLEOTIDE SEQUENCE</scope>
    <source>
        <tissue evidence="1">Phloem and cambium</tissue>
    </source>
</reference>
<protein>
    <submittedName>
        <fullName evidence="1">Uncharacterized protein</fullName>
    </submittedName>
</protein>
<accession>A9P963</accession>
<sequence>MAKHQDFVCFFDTNLTDKQRHMSTVVEILHFCIHNSLACCLHHSLIKNQLSIADCRCFHTPLEIWPSLGTI</sequence>
<proteinExistence type="evidence at transcript level"/>
<evidence type="ECO:0000313" key="1">
    <source>
        <dbReference type="EMBL" id="ABK92916.1"/>
    </source>
</evidence>